<evidence type="ECO:0000313" key="2">
    <source>
        <dbReference type="Proteomes" id="UP000198282"/>
    </source>
</evidence>
<dbReference type="EMBL" id="FZOD01000009">
    <property type="protein sequence ID" value="SNS44754.1"/>
    <property type="molecule type" value="Genomic_DNA"/>
</dbReference>
<accession>A0A239ELJ6</accession>
<sequence>MLAGRHAVLIMIRRAISYGQRPGRVFTVWSSWTSGRGAGVSDPAVAEVKRHAVCVWVEYGYSEASRSVVVTSR</sequence>
<name>A0A239ELJ6_9ACTN</name>
<organism evidence="1 2">
    <name type="scientific">Streptosporangium subroseum</name>
    <dbReference type="NCBI Taxonomy" id="106412"/>
    <lineage>
        <taxon>Bacteria</taxon>
        <taxon>Bacillati</taxon>
        <taxon>Actinomycetota</taxon>
        <taxon>Actinomycetes</taxon>
        <taxon>Streptosporangiales</taxon>
        <taxon>Streptosporangiaceae</taxon>
        <taxon>Streptosporangium</taxon>
    </lineage>
</organism>
<proteinExistence type="predicted"/>
<gene>
    <name evidence="1" type="ORF">SAMN05216276_1009181</name>
</gene>
<reference evidence="1 2" key="1">
    <citation type="submission" date="2017-06" db="EMBL/GenBank/DDBJ databases">
        <authorList>
            <person name="Kim H.J."/>
            <person name="Triplett B.A."/>
        </authorList>
    </citation>
    <scope>NUCLEOTIDE SEQUENCE [LARGE SCALE GENOMIC DNA]</scope>
    <source>
        <strain evidence="1 2">CGMCC 4.2132</strain>
    </source>
</reference>
<dbReference type="Proteomes" id="UP000198282">
    <property type="component" value="Unassembled WGS sequence"/>
</dbReference>
<evidence type="ECO:0000313" key="1">
    <source>
        <dbReference type="EMBL" id="SNS44754.1"/>
    </source>
</evidence>
<dbReference type="AlphaFoldDB" id="A0A239ELJ6"/>
<protein>
    <submittedName>
        <fullName evidence="1">Uncharacterized protein</fullName>
    </submittedName>
</protein>
<keyword evidence="2" id="KW-1185">Reference proteome</keyword>